<organism evidence="2 3">
    <name type="scientific">Thermus scotoductus</name>
    <dbReference type="NCBI Taxonomy" id="37636"/>
    <lineage>
        <taxon>Bacteria</taxon>
        <taxon>Thermotogati</taxon>
        <taxon>Deinococcota</taxon>
        <taxon>Deinococci</taxon>
        <taxon>Thermales</taxon>
        <taxon>Thermaceae</taxon>
        <taxon>Thermus</taxon>
    </lineage>
</organism>
<accession>A0A430SD06</accession>
<feature type="region of interest" description="Disordered" evidence="1">
    <location>
        <begin position="121"/>
        <end position="156"/>
    </location>
</feature>
<name>A0A430SD06_THESC</name>
<evidence type="ECO:0000313" key="2">
    <source>
        <dbReference type="EMBL" id="RTH34421.1"/>
    </source>
</evidence>
<feature type="region of interest" description="Disordered" evidence="1">
    <location>
        <begin position="26"/>
        <end position="51"/>
    </location>
</feature>
<protein>
    <submittedName>
        <fullName evidence="2">Uncharacterized protein</fullName>
    </submittedName>
</protein>
<dbReference type="EMBL" id="PEMD01000034">
    <property type="protein sequence ID" value="RTH34421.1"/>
    <property type="molecule type" value="Genomic_DNA"/>
</dbReference>
<gene>
    <name evidence="2" type="ORF">CSW33_01765</name>
</gene>
<dbReference type="Proteomes" id="UP000286928">
    <property type="component" value="Unassembled WGS sequence"/>
</dbReference>
<evidence type="ECO:0000313" key="3">
    <source>
        <dbReference type="Proteomes" id="UP000286928"/>
    </source>
</evidence>
<reference evidence="2 3" key="1">
    <citation type="journal article" date="2019" name="Extremophiles">
        <title>Biogeography of thermophiles and predominance of Thermus scotoductus in domestic water heaters.</title>
        <authorList>
            <person name="Wilpiszeski R.L."/>
            <person name="Zhang Z."/>
            <person name="House C.H."/>
        </authorList>
    </citation>
    <scope>NUCLEOTIDE SEQUENCE [LARGE SCALE GENOMIC DNA]</scope>
    <source>
        <strain evidence="2 3">20_S20</strain>
    </source>
</reference>
<feature type="compositionally biased region" description="Pro residues" evidence="1">
    <location>
        <begin position="84"/>
        <end position="96"/>
    </location>
</feature>
<evidence type="ECO:0000256" key="1">
    <source>
        <dbReference type="SAM" id="MobiDB-lite"/>
    </source>
</evidence>
<proteinExistence type="predicted"/>
<feature type="compositionally biased region" description="Pro residues" evidence="1">
    <location>
        <begin position="122"/>
        <end position="132"/>
    </location>
</feature>
<sequence length="269" mass="29770">MEARHVLAAALVLEGGAAAVWALRQQRRGDSAPQPAPATAPQPASAPQPVFIPQPPAVISVDLEDWRRKLIEDLRQDLQAAIPKPQPEPAPAPSTAPQPVTSPVAEDWRTQLLDELRALIPKPQPAPEPVPAPSTALQPSPPVVSQPEPTSTSTLDHVIAPTAPSCADELPRIREERARIWEEAAAVATGYSPSALYYDEATDTVRHVNDRRIVLNLPYWGLTRYIRGEVEKIWGCVNGACTTHYDLMSKYEPYRQRYLDTLRRERLCR</sequence>
<feature type="compositionally biased region" description="Low complexity" evidence="1">
    <location>
        <begin position="145"/>
        <end position="154"/>
    </location>
</feature>
<dbReference type="AlphaFoldDB" id="A0A430SD06"/>
<feature type="region of interest" description="Disordered" evidence="1">
    <location>
        <begin position="83"/>
        <end position="103"/>
    </location>
</feature>
<comment type="caution">
    <text evidence="2">The sequence shown here is derived from an EMBL/GenBank/DDBJ whole genome shotgun (WGS) entry which is preliminary data.</text>
</comment>
<feature type="compositionally biased region" description="Pro residues" evidence="1">
    <location>
        <begin position="34"/>
        <end position="51"/>
    </location>
</feature>